<protein>
    <submittedName>
        <fullName evidence="1">Uncharacterized protein</fullName>
    </submittedName>
</protein>
<gene>
    <name evidence="1" type="ORF">BpHYR1_005891</name>
</gene>
<comment type="caution">
    <text evidence="1">The sequence shown here is derived from an EMBL/GenBank/DDBJ whole genome shotgun (WGS) entry which is preliminary data.</text>
</comment>
<name>A0A3M7QM63_BRAPC</name>
<accession>A0A3M7QM63</accession>
<organism evidence="1 2">
    <name type="scientific">Brachionus plicatilis</name>
    <name type="common">Marine rotifer</name>
    <name type="synonym">Brachionus muelleri</name>
    <dbReference type="NCBI Taxonomy" id="10195"/>
    <lineage>
        <taxon>Eukaryota</taxon>
        <taxon>Metazoa</taxon>
        <taxon>Spiralia</taxon>
        <taxon>Gnathifera</taxon>
        <taxon>Rotifera</taxon>
        <taxon>Eurotatoria</taxon>
        <taxon>Monogononta</taxon>
        <taxon>Pseudotrocha</taxon>
        <taxon>Ploima</taxon>
        <taxon>Brachionidae</taxon>
        <taxon>Brachionus</taxon>
    </lineage>
</organism>
<dbReference type="Proteomes" id="UP000276133">
    <property type="component" value="Unassembled WGS sequence"/>
</dbReference>
<proteinExistence type="predicted"/>
<dbReference type="EMBL" id="REGN01005750">
    <property type="protein sequence ID" value="RNA12184.1"/>
    <property type="molecule type" value="Genomic_DNA"/>
</dbReference>
<dbReference type="AlphaFoldDB" id="A0A3M7QM63"/>
<keyword evidence="2" id="KW-1185">Reference proteome</keyword>
<evidence type="ECO:0000313" key="1">
    <source>
        <dbReference type="EMBL" id="RNA12184.1"/>
    </source>
</evidence>
<reference evidence="1 2" key="1">
    <citation type="journal article" date="2018" name="Sci. Rep.">
        <title>Genomic signatures of local adaptation to the degree of environmental predictability in rotifers.</title>
        <authorList>
            <person name="Franch-Gras L."/>
            <person name="Hahn C."/>
            <person name="Garcia-Roger E.M."/>
            <person name="Carmona M.J."/>
            <person name="Serra M."/>
            <person name="Gomez A."/>
        </authorList>
    </citation>
    <scope>NUCLEOTIDE SEQUENCE [LARGE SCALE GENOMIC DNA]</scope>
    <source>
        <strain evidence="1">HYR1</strain>
    </source>
</reference>
<evidence type="ECO:0000313" key="2">
    <source>
        <dbReference type="Proteomes" id="UP000276133"/>
    </source>
</evidence>
<sequence length="155" mass="17320">MAGGGGRSVYSGGAMNSIVDEFISGRLDGSPYDLYDLPSSNSITYQTLVGNFDLGDGRRTVHETQDILLEALKEKSMCWNILTFLRESFYSEDDELLVENQDTVASNIVQTRIQSLAESVSPFSYLDCNLRSFLRASRLEFIELISEVPKEQCPD</sequence>